<gene>
    <name evidence="3" type="ORF">H9725_07415</name>
</gene>
<dbReference type="Gene3D" id="3.10.129.10">
    <property type="entry name" value="Hotdog Thioesterase"/>
    <property type="match status" value="1"/>
</dbReference>
<reference evidence="3" key="1">
    <citation type="journal article" date="2021" name="PeerJ">
        <title>Extensive microbial diversity within the chicken gut microbiome revealed by metagenomics and culture.</title>
        <authorList>
            <person name="Gilroy R."/>
            <person name="Ravi A."/>
            <person name="Getino M."/>
            <person name="Pursley I."/>
            <person name="Horton D.L."/>
            <person name="Alikhan N.F."/>
            <person name="Baker D."/>
            <person name="Gharbi K."/>
            <person name="Hall N."/>
            <person name="Watson M."/>
            <person name="Adriaenssens E.M."/>
            <person name="Foster-Nyarko E."/>
            <person name="Jarju S."/>
            <person name="Secka A."/>
            <person name="Antonio M."/>
            <person name="Oren A."/>
            <person name="Chaudhuri R.R."/>
            <person name="La Ragione R."/>
            <person name="Hildebrand F."/>
            <person name="Pallen M.J."/>
        </authorList>
    </citation>
    <scope>NUCLEOTIDE SEQUENCE</scope>
    <source>
        <strain evidence="3">ChiBcec16-3735</strain>
    </source>
</reference>
<dbReference type="AlphaFoldDB" id="A0A9D2JMM9"/>
<evidence type="ECO:0000259" key="2">
    <source>
        <dbReference type="Pfam" id="PF20791"/>
    </source>
</evidence>
<dbReference type="Pfam" id="PF20791">
    <property type="entry name" value="Acyl-ACP_TE_C"/>
    <property type="match status" value="1"/>
</dbReference>
<accession>A0A9D2JMM9</accession>
<reference evidence="3" key="2">
    <citation type="submission" date="2021-04" db="EMBL/GenBank/DDBJ databases">
        <authorList>
            <person name="Gilroy R."/>
        </authorList>
    </citation>
    <scope>NUCLEOTIDE SEQUENCE</scope>
    <source>
        <strain evidence="3">ChiBcec16-3735</strain>
    </source>
</reference>
<sequence>MEDHSSYTERITLDEGDVDYRGLMRPSALLRCAEHMATAHAWELGMDKAFYSARQMVYLVGRQAFQFLRVPAMRETVTLTTYPEKTRRGANKRVLVVRSLDGEEMARVDTRWTLVDTTASKIIRHIPEDMERYWSDTVEWELPLQVPKASALTSAGLRRAAYSLCDTNRHINNAAYLDVACDALPLEVVEQGPMRYAAVKYHRQVPLGEEMELFYGPAESEDGPGWYVAGRREDKAAFELFCRF</sequence>
<evidence type="ECO:0000313" key="4">
    <source>
        <dbReference type="Proteomes" id="UP000824065"/>
    </source>
</evidence>
<feature type="domain" description="Acyl-ACP thioesterase N-terminal hotdog" evidence="1">
    <location>
        <begin position="6"/>
        <end position="129"/>
    </location>
</feature>
<dbReference type="Proteomes" id="UP000824065">
    <property type="component" value="Unassembled WGS sequence"/>
</dbReference>
<evidence type="ECO:0000313" key="3">
    <source>
        <dbReference type="EMBL" id="HIZ58392.1"/>
    </source>
</evidence>
<dbReference type="EMBL" id="DXBJ01000050">
    <property type="protein sequence ID" value="HIZ58392.1"/>
    <property type="molecule type" value="Genomic_DNA"/>
</dbReference>
<dbReference type="InterPro" id="IPR049427">
    <property type="entry name" value="Acyl-ACP_TE_C"/>
</dbReference>
<protein>
    <submittedName>
        <fullName evidence="3">Acyl-ACP thioesterase</fullName>
    </submittedName>
</protein>
<dbReference type="GO" id="GO:0006633">
    <property type="term" value="P:fatty acid biosynthetic process"/>
    <property type="evidence" value="ECO:0007669"/>
    <property type="project" value="InterPro"/>
</dbReference>
<comment type="caution">
    <text evidence="3">The sequence shown here is derived from an EMBL/GenBank/DDBJ whole genome shotgun (WGS) entry which is preliminary data.</text>
</comment>
<dbReference type="Pfam" id="PF01643">
    <property type="entry name" value="Acyl-ACP_TE"/>
    <property type="match status" value="1"/>
</dbReference>
<evidence type="ECO:0000259" key="1">
    <source>
        <dbReference type="Pfam" id="PF01643"/>
    </source>
</evidence>
<dbReference type="InterPro" id="IPR002864">
    <property type="entry name" value="Acyl-ACP_thioesterase_NHD"/>
</dbReference>
<dbReference type="SUPFAM" id="SSF54637">
    <property type="entry name" value="Thioesterase/thiol ester dehydrase-isomerase"/>
    <property type="match status" value="2"/>
</dbReference>
<dbReference type="GO" id="GO:0016790">
    <property type="term" value="F:thiolester hydrolase activity"/>
    <property type="evidence" value="ECO:0007669"/>
    <property type="project" value="InterPro"/>
</dbReference>
<dbReference type="InterPro" id="IPR029069">
    <property type="entry name" value="HotDog_dom_sf"/>
</dbReference>
<name>A0A9D2JMM9_9FIRM</name>
<feature type="domain" description="Acyl-ACP thioesterase-like C-terminal" evidence="2">
    <location>
        <begin position="165"/>
        <end position="223"/>
    </location>
</feature>
<proteinExistence type="predicted"/>
<organism evidence="3 4">
    <name type="scientific">Candidatus Faecalibacterium gallistercoris</name>
    <dbReference type="NCBI Taxonomy" id="2838579"/>
    <lineage>
        <taxon>Bacteria</taxon>
        <taxon>Bacillati</taxon>
        <taxon>Bacillota</taxon>
        <taxon>Clostridia</taxon>
        <taxon>Eubacteriales</taxon>
        <taxon>Oscillospiraceae</taxon>
        <taxon>Faecalibacterium</taxon>
    </lineage>
</organism>